<dbReference type="Proteomes" id="UP000054270">
    <property type="component" value="Unassembled WGS sequence"/>
</dbReference>
<protein>
    <recommendedName>
        <fullName evidence="1">DUF6593 domain-containing protein</fullName>
    </recommendedName>
</protein>
<dbReference type="EMBL" id="KN817531">
    <property type="protein sequence ID" value="KJA25442.1"/>
    <property type="molecule type" value="Genomic_DNA"/>
</dbReference>
<dbReference type="Pfam" id="PF20236">
    <property type="entry name" value="DUF6593"/>
    <property type="match status" value="1"/>
</dbReference>
<dbReference type="AlphaFoldDB" id="A0A0D2LDF5"/>
<evidence type="ECO:0000313" key="2">
    <source>
        <dbReference type="EMBL" id="KJA25442.1"/>
    </source>
</evidence>
<proteinExistence type="predicted"/>
<organism evidence="2 3">
    <name type="scientific">Hypholoma sublateritium (strain FD-334 SS-4)</name>
    <dbReference type="NCBI Taxonomy" id="945553"/>
    <lineage>
        <taxon>Eukaryota</taxon>
        <taxon>Fungi</taxon>
        <taxon>Dikarya</taxon>
        <taxon>Basidiomycota</taxon>
        <taxon>Agaricomycotina</taxon>
        <taxon>Agaricomycetes</taxon>
        <taxon>Agaricomycetidae</taxon>
        <taxon>Agaricales</taxon>
        <taxon>Agaricineae</taxon>
        <taxon>Strophariaceae</taxon>
        <taxon>Hypholoma</taxon>
    </lineage>
</organism>
<name>A0A0D2LDF5_HYPSF</name>
<gene>
    <name evidence="2" type="ORF">HYPSUDRAFT_134643</name>
</gene>
<dbReference type="InterPro" id="IPR046528">
    <property type="entry name" value="DUF6593"/>
</dbReference>
<evidence type="ECO:0000313" key="3">
    <source>
        <dbReference type="Proteomes" id="UP000054270"/>
    </source>
</evidence>
<accession>A0A0D2LDF5</accession>
<dbReference type="OrthoDB" id="3191568at2759"/>
<dbReference type="OMA" id="QCGRNID"/>
<dbReference type="STRING" id="945553.A0A0D2LDF5"/>
<keyword evidence="3" id="KW-1185">Reference proteome</keyword>
<reference evidence="3" key="1">
    <citation type="submission" date="2014-04" db="EMBL/GenBank/DDBJ databases">
        <title>Evolutionary Origins and Diversification of the Mycorrhizal Mutualists.</title>
        <authorList>
            <consortium name="DOE Joint Genome Institute"/>
            <consortium name="Mycorrhizal Genomics Consortium"/>
            <person name="Kohler A."/>
            <person name="Kuo A."/>
            <person name="Nagy L.G."/>
            <person name="Floudas D."/>
            <person name="Copeland A."/>
            <person name="Barry K.W."/>
            <person name="Cichocki N."/>
            <person name="Veneault-Fourrey C."/>
            <person name="LaButti K."/>
            <person name="Lindquist E.A."/>
            <person name="Lipzen A."/>
            <person name="Lundell T."/>
            <person name="Morin E."/>
            <person name="Murat C."/>
            <person name="Riley R."/>
            <person name="Ohm R."/>
            <person name="Sun H."/>
            <person name="Tunlid A."/>
            <person name="Henrissat B."/>
            <person name="Grigoriev I.V."/>
            <person name="Hibbett D.S."/>
            <person name="Martin F."/>
        </authorList>
    </citation>
    <scope>NUCLEOTIDE SEQUENCE [LARGE SCALE GENOMIC DNA]</scope>
    <source>
        <strain evidence="3">FD-334 SS-4</strain>
    </source>
</reference>
<sequence>MSFHHPFGGWSEGGQGYSSANSPFSSGPSQPSIYGALPYVSDPAYPNMVTFFFTELNPGILNCTVVNAQAKPVFQIVTDNQMQGYTMIKNAEGRNVSLIEWQAHPMIEIRGHVSKQYVKNWLGLTSDKSSRTMSVRGMSYIWAPRDKSINLYAGGGRNPTLLARINRANGAITLDMTPDAMQLGLLDTAVSAVLLLQCGRNID</sequence>
<evidence type="ECO:0000259" key="1">
    <source>
        <dbReference type="Pfam" id="PF20236"/>
    </source>
</evidence>
<feature type="domain" description="DUF6593" evidence="1">
    <location>
        <begin position="60"/>
        <end position="195"/>
    </location>
</feature>